<accession>A0A1H9TCG8</accession>
<dbReference type="PANTHER" id="PTHR33392:SF6">
    <property type="entry name" value="POLYISOPRENYL-TEICHOIC ACID--PEPTIDOGLYCAN TEICHOIC ACID TRANSFERASE TAGU"/>
    <property type="match status" value="1"/>
</dbReference>
<dbReference type="STRING" id="64702.SAMN05443377_12046"/>
<keyword evidence="3" id="KW-1133">Transmembrane helix</keyword>
<evidence type="ECO:0000313" key="5">
    <source>
        <dbReference type="EMBL" id="SER94313.1"/>
    </source>
</evidence>
<dbReference type="AlphaFoldDB" id="A0A1H9TCG8"/>
<dbReference type="EMBL" id="FOGZ01000020">
    <property type="protein sequence ID" value="SER94313.1"/>
    <property type="molecule type" value="Genomic_DNA"/>
</dbReference>
<evidence type="ECO:0000256" key="1">
    <source>
        <dbReference type="ARBA" id="ARBA00006068"/>
    </source>
</evidence>
<proteinExistence type="inferred from homology"/>
<evidence type="ECO:0000256" key="2">
    <source>
        <dbReference type="SAM" id="MobiDB-lite"/>
    </source>
</evidence>
<evidence type="ECO:0000256" key="3">
    <source>
        <dbReference type="SAM" id="Phobius"/>
    </source>
</evidence>
<dbReference type="Pfam" id="PF03816">
    <property type="entry name" value="LytR_cpsA_psr"/>
    <property type="match status" value="1"/>
</dbReference>
<dbReference type="InterPro" id="IPR050922">
    <property type="entry name" value="LytR/CpsA/Psr_CW_biosynth"/>
</dbReference>
<keyword evidence="3" id="KW-0812">Transmembrane</keyword>
<dbReference type="Proteomes" id="UP000198815">
    <property type="component" value="Unassembled WGS sequence"/>
</dbReference>
<feature type="transmembrane region" description="Helical" evidence="3">
    <location>
        <begin position="36"/>
        <end position="58"/>
    </location>
</feature>
<keyword evidence="6" id="KW-1185">Reference proteome</keyword>
<comment type="similarity">
    <text evidence="1">Belongs to the LytR/CpsA/Psr (LCP) family.</text>
</comment>
<sequence length="350" mass="37385">MSNDHGPRRAASEEMADSLGLGSSEHRHARGTRRALLVLLALVAALVLMVGAVAAYYLGTVNSALDKMHRDANLMPSSASSASSPTSTADHEPLTFVIMGSDSRTASASQGRSDVLMVAYLTGDRKHLYLISFPRDMWVDIPGHGTAKINAAYAYGGPALTVSTLESLTGVKMDHVVVMDFQGFVDLTNSLGGVTVDNEHAGSWMGYTFAQGPITVQGEQALAFVRERYDLPNGDLDRAKRQREVITAIMSKVASKDTLTDPQKFASVTGQLGGYMTVDSSLTSGELWKIATGMRFTGSDGVRQLQAPLAGFGTSADGQSYDIVDRAGLAELSKAMASDQLDAYWQNHRA</sequence>
<feature type="compositionally biased region" description="Basic and acidic residues" evidence="2">
    <location>
        <begin position="1"/>
        <end position="12"/>
    </location>
</feature>
<dbReference type="InterPro" id="IPR004474">
    <property type="entry name" value="LytR_CpsA_psr"/>
</dbReference>
<evidence type="ECO:0000313" key="6">
    <source>
        <dbReference type="Proteomes" id="UP000198815"/>
    </source>
</evidence>
<evidence type="ECO:0000259" key="4">
    <source>
        <dbReference type="Pfam" id="PF03816"/>
    </source>
</evidence>
<dbReference type="PANTHER" id="PTHR33392">
    <property type="entry name" value="POLYISOPRENYL-TEICHOIC ACID--PEPTIDOGLYCAN TEICHOIC ACID TRANSFERASE TAGU"/>
    <property type="match status" value="1"/>
</dbReference>
<dbReference type="NCBIfam" id="TIGR00350">
    <property type="entry name" value="lytR_cpsA_psr"/>
    <property type="match status" value="1"/>
</dbReference>
<organism evidence="5 6">
    <name type="scientific">Propionibacterium cyclohexanicum</name>
    <dbReference type="NCBI Taxonomy" id="64702"/>
    <lineage>
        <taxon>Bacteria</taxon>
        <taxon>Bacillati</taxon>
        <taxon>Actinomycetota</taxon>
        <taxon>Actinomycetes</taxon>
        <taxon>Propionibacteriales</taxon>
        <taxon>Propionibacteriaceae</taxon>
        <taxon>Propionibacterium</taxon>
    </lineage>
</organism>
<dbReference type="Gene3D" id="3.40.630.190">
    <property type="entry name" value="LCP protein"/>
    <property type="match status" value="1"/>
</dbReference>
<feature type="region of interest" description="Disordered" evidence="2">
    <location>
        <begin position="1"/>
        <end position="25"/>
    </location>
</feature>
<protein>
    <submittedName>
        <fullName evidence="5">Cell envelope-related function transcriptional attenuator common domain-containing protein</fullName>
    </submittedName>
</protein>
<reference evidence="5 6" key="1">
    <citation type="submission" date="2016-10" db="EMBL/GenBank/DDBJ databases">
        <authorList>
            <person name="de Groot N.N."/>
        </authorList>
    </citation>
    <scope>NUCLEOTIDE SEQUENCE [LARGE SCALE GENOMIC DNA]</scope>
    <source>
        <strain evidence="5 6">DSM 16859</strain>
    </source>
</reference>
<feature type="domain" description="Cell envelope-related transcriptional attenuator" evidence="4">
    <location>
        <begin position="112"/>
        <end position="254"/>
    </location>
</feature>
<name>A0A1H9TCG8_9ACTN</name>
<gene>
    <name evidence="5" type="ORF">SAMN05443377_12046</name>
</gene>
<keyword evidence="3" id="KW-0472">Membrane</keyword>